<dbReference type="AlphaFoldDB" id="A0A1Y2I8F6"/>
<dbReference type="Proteomes" id="UP000193067">
    <property type="component" value="Unassembled WGS sequence"/>
</dbReference>
<gene>
    <name evidence="2" type="ORF">PYCCODRAFT_1205606</name>
</gene>
<name>A0A1Y2I8F6_TRAC3</name>
<keyword evidence="3" id="KW-1185">Reference proteome</keyword>
<accession>A0A1Y2I8F6</accession>
<sequence>MDVRSARPIYGSGQHGLSIRTPNRGISRPRPPREPVQPERRAPPQDAVRRVARTLASLSGPSVIVGAFRTNPRAARDVAASLRARLTDRPTDRPMRTASTRASLVGFSKISLKAVSSFLQGLTGASSFSLHTPILHTSFLIRTRLSHLL</sequence>
<reference evidence="2 3" key="1">
    <citation type="journal article" date="2015" name="Biotechnol. Biofuels">
        <title>Enhanced degradation of softwood versus hardwood by the white-rot fungus Pycnoporus coccineus.</title>
        <authorList>
            <person name="Couturier M."/>
            <person name="Navarro D."/>
            <person name="Chevret D."/>
            <person name="Henrissat B."/>
            <person name="Piumi F."/>
            <person name="Ruiz-Duenas F.J."/>
            <person name="Martinez A.T."/>
            <person name="Grigoriev I.V."/>
            <person name="Riley R."/>
            <person name="Lipzen A."/>
            <person name="Berrin J.G."/>
            <person name="Master E.R."/>
            <person name="Rosso M.N."/>
        </authorList>
    </citation>
    <scope>NUCLEOTIDE SEQUENCE [LARGE SCALE GENOMIC DNA]</scope>
    <source>
        <strain evidence="2 3">BRFM310</strain>
    </source>
</reference>
<organism evidence="2 3">
    <name type="scientific">Trametes coccinea (strain BRFM310)</name>
    <name type="common">Pycnoporus coccineus</name>
    <dbReference type="NCBI Taxonomy" id="1353009"/>
    <lineage>
        <taxon>Eukaryota</taxon>
        <taxon>Fungi</taxon>
        <taxon>Dikarya</taxon>
        <taxon>Basidiomycota</taxon>
        <taxon>Agaricomycotina</taxon>
        <taxon>Agaricomycetes</taxon>
        <taxon>Polyporales</taxon>
        <taxon>Polyporaceae</taxon>
        <taxon>Trametes</taxon>
    </lineage>
</organism>
<feature type="compositionally biased region" description="Basic and acidic residues" evidence="1">
    <location>
        <begin position="31"/>
        <end position="48"/>
    </location>
</feature>
<evidence type="ECO:0000313" key="3">
    <source>
        <dbReference type="Proteomes" id="UP000193067"/>
    </source>
</evidence>
<proteinExistence type="predicted"/>
<dbReference type="EMBL" id="KZ084160">
    <property type="protein sequence ID" value="OSC96983.1"/>
    <property type="molecule type" value="Genomic_DNA"/>
</dbReference>
<protein>
    <submittedName>
        <fullName evidence="2">Uncharacterized protein</fullName>
    </submittedName>
</protein>
<evidence type="ECO:0000256" key="1">
    <source>
        <dbReference type="SAM" id="MobiDB-lite"/>
    </source>
</evidence>
<evidence type="ECO:0000313" key="2">
    <source>
        <dbReference type="EMBL" id="OSC96983.1"/>
    </source>
</evidence>
<feature type="region of interest" description="Disordered" evidence="1">
    <location>
        <begin position="1"/>
        <end position="48"/>
    </location>
</feature>